<protein>
    <submittedName>
        <fullName evidence="1">Uncharacterized protein</fullName>
    </submittedName>
</protein>
<dbReference type="Proteomes" id="UP000814033">
    <property type="component" value="Unassembled WGS sequence"/>
</dbReference>
<dbReference type="EMBL" id="MU275920">
    <property type="protein sequence ID" value="KAI0046635.1"/>
    <property type="molecule type" value="Genomic_DNA"/>
</dbReference>
<evidence type="ECO:0000313" key="1">
    <source>
        <dbReference type="EMBL" id="KAI0046635.1"/>
    </source>
</evidence>
<proteinExistence type="predicted"/>
<reference evidence="1" key="2">
    <citation type="journal article" date="2022" name="New Phytol.">
        <title>Evolutionary transition to the ectomycorrhizal habit in the genomes of a hyperdiverse lineage of mushroom-forming fungi.</title>
        <authorList>
            <person name="Looney B."/>
            <person name="Miyauchi S."/>
            <person name="Morin E."/>
            <person name="Drula E."/>
            <person name="Courty P.E."/>
            <person name="Kohler A."/>
            <person name="Kuo A."/>
            <person name="LaButti K."/>
            <person name="Pangilinan J."/>
            <person name="Lipzen A."/>
            <person name="Riley R."/>
            <person name="Andreopoulos W."/>
            <person name="He G."/>
            <person name="Johnson J."/>
            <person name="Nolan M."/>
            <person name="Tritt A."/>
            <person name="Barry K.W."/>
            <person name="Grigoriev I.V."/>
            <person name="Nagy L.G."/>
            <person name="Hibbett D."/>
            <person name="Henrissat B."/>
            <person name="Matheny P.B."/>
            <person name="Labbe J."/>
            <person name="Martin F.M."/>
        </authorList>
    </citation>
    <scope>NUCLEOTIDE SEQUENCE</scope>
    <source>
        <strain evidence="1">FP105234-sp</strain>
    </source>
</reference>
<organism evidence="1 2">
    <name type="scientific">Auriscalpium vulgare</name>
    <dbReference type="NCBI Taxonomy" id="40419"/>
    <lineage>
        <taxon>Eukaryota</taxon>
        <taxon>Fungi</taxon>
        <taxon>Dikarya</taxon>
        <taxon>Basidiomycota</taxon>
        <taxon>Agaricomycotina</taxon>
        <taxon>Agaricomycetes</taxon>
        <taxon>Russulales</taxon>
        <taxon>Auriscalpiaceae</taxon>
        <taxon>Auriscalpium</taxon>
    </lineage>
</organism>
<comment type="caution">
    <text evidence="1">The sequence shown here is derived from an EMBL/GenBank/DDBJ whole genome shotgun (WGS) entry which is preliminary data.</text>
</comment>
<accession>A0ACB8RSS9</accession>
<gene>
    <name evidence="1" type="ORF">FA95DRAFT_1345244</name>
</gene>
<evidence type="ECO:0000313" key="2">
    <source>
        <dbReference type="Proteomes" id="UP000814033"/>
    </source>
</evidence>
<sequence>MACFSLANTRILLTGTTGPSACAAAAPVQMKPHELFLGPRLAQWVSSAASYYPILTDLSSAGLAWVLDGMVTSRAWARLRRWRSDPRKAVPDSSSTRLARKTPGLSAHRSATPIRTARLAPGPHQCVARLAHIQYPVRRRQRTTRNSSADAALGTA</sequence>
<keyword evidence="2" id="KW-1185">Reference proteome</keyword>
<reference evidence="1" key="1">
    <citation type="submission" date="2021-02" db="EMBL/GenBank/DDBJ databases">
        <authorList>
            <consortium name="DOE Joint Genome Institute"/>
            <person name="Ahrendt S."/>
            <person name="Looney B.P."/>
            <person name="Miyauchi S."/>
            <person name="Morin E."/>
            <person name="Drula E."/>
            <person name="Courty P.E."/>
            <person name="Chicoki N."/>
            <person name="Fauchery L."/>
            <person name="Kohler A."/>
            <person name="Kuo A."/>
            <person name="Labutti K."/>
            <person name="Pangilinan J."/>
            <person name="Lipzen A."/>
            <person name="Riley R."/>
            <person name="Andreopoulos W."/>
            <person name="He G."/>
            <person name="Johnson J."/>
            <person name="Barry K.W."/>
            <person name="Grigoriev I.V."/>
            <person name="Nagy L."/>
            <person name="Hibbett D."/>
            <person name="Henrissat B."/>
            <person name="Matheny P.B."/>
            <person name="Labbe J."/>
            <person name="Martin F."/>
        </authorList>
    </citation>
    <scope>NUCLEOTIDE SEQUENCE</scope>
    <source>
        <strain evidence="1">FP105234-sp</strain>
    </source>
</reference>
<name>A0ACB8RSS9_9AGAM</name>